<evidence type="ECO:0000313" key="1">
    <source>
        <dbReference type="EMBL" id="TGL36822.1"/>
    </source>
</evidence>
<dbReference type="Gene3D" id="3.40.50.1820">
    <property type="entry name" value="alpha/beta hydrolase"/>
    <property type="match status" value="1"/>
</dbReference>
<sequence length="490" mass="53680">MKYSFCLALIALAFLITCRKESEGISSEELLLYSIFYTPYEEISVGPGTIQINTAATAGSSYQTGRSYTPKCPDKNGSGELPFTFYRRKTAEKNSKLLINFMGGGSCWSSYNCFGSNTTTYVNYKDYPFFIVSKFFFSEGIFNKDIASNPLKDYDVIIIPHCSADLFFGSKTAAYQDPTKGNTNVDFPHYGHDNFLAVLKYIQENYQGVTDVFVLGQSAGGYSAILNYPHIREAITELSPSASVNVLTDSSVGVTSASLFSAMVGNWDANKNLPTWVTGINSTYFSGSPSFDDYIKKIAAYYSSDRVGMLTSAFDTTQRYFYKLVDTVAGISDPSEYTNAIIQDPYDSNRKNSALFGSFPLGDTVPDGSVGVSGSNCDWVSQTIQKAKSIATASPNFSYYIAPGDIHTRTGHNEMFQLKSANQPFVSWVNSMVNGPLPSSVRCYDGGSSCILDNLTPTFINLALKKPTSNESYASSKDLSQTCNTASFFN</sequence>
<dbReference type="AlphaFoldDB" id="A0A4R9JD91"/>
<dbReference type="PANTHER" id="PTHR21562:SF83">
    <property type="entry name" value="PECTIN ACETYLESTERASE 4"/>
    <property type="match status" value="1"/>
</dbReference>
<dbReference type="SUPFAM" id="SSF53474">
    <property type="entry name" value="alpha/beta-Hydrolases"/>
    <property type="match status" value="2"/>
</dbReference>
<dbReference type="InterPro" id="IPR004963">
    <property type="entry name" value="PAE/NOTUM"/>
</dbReference>
<dbReference type="RefSeq" id="WP_135613761.1">
    <property type="nucleotide sequence ID" value="NZ_RQFY01000001.1"/>
</dbReference>
<keyword evidence="2" id="KW-1185">Reference proteome</keyword>
<protein>
    <submittedName>
        <fullName evidence="1">Pectinacetylesterase</fullName>
    </submittedName>
</protein>
<organism evidence="1 2">
    <name type="scientific">Leptospira koniambonensis</name>
    <dbReference type="NCBI Taxonomy" id="2484950"/>
    <lineage>
        <taxon>Bacteria</taxon>
        <taxon>Pseudomonadati</taxon>
        <taxon>Spirochaetota</taxon>
        <taxon>Spirochaetia</taxon>
        <taxon>Leptospirales</taxon>
        <taxon>Leptospiraceae</taxon>
        <taxon>Leptospira</taxon>
    </lineage>
</organism>
<comment type="caution">
    <text evidence="1">The sequence shown here is derived from an EMBL/GenBank/DDBJ whole genome shotgun (WGS) entry which is preliminary data.</text>
</comment>
<reference evidence="1" key="1">
    <citation type="journal article" date="2019" name="PLoS Negl. Trop. Dis.">
        <title>Revisiting the worldwide diversity of Leptospira species in the environment.</title>
        <authorList>
            <person name="Vincent A.T."/>
            <person name="Schiettekatte O."/>
            <person name="Bourhy P."/>
            <person name="Veyrier F.J."/>
            <person name="Picardeau M."/>
        </authorList>
    </citation>
    <scope>NUCLEOTIDE SEQUENCE [LARGE SCALE GENOMIC DNA]</scope>
    <source>
        <strain evidence="1">201800265</strain>
    </source>
</reference>
<evidence type="ECO:0000313" key="2">
    <source>
        <dbReference type="Proteomes" id="UP000297871"/>
    </source>
</evidence>
<dbReference type="GO" id="GO:0016787">
    <property type="term" value="F:hydrolase activity"/>
    <property type="evidence" value="ECO:0007669"/>
    <property type="project" value="InterPro"/>
</dbReference>
<accession>A0A4R9JD91</accession>
<dbReference type="InterPro" id="IPR029058">
    <property type="entry name" value="AB_hydrolase_fold"/>
</dbReference>
<proteinExistence type="predicted"/>
<dbReference type="PANTHER" id="PTHR21562">
    <property type="entry name" value="NOTUM-RELATED"/>
    <property type="match status" value="1"/>
</dbReference>
<dbReference type="Proteomes" id="UP000297871">
    <property type="component" value="Unassembled WGS sequence"/>
</dbReference>
<gene>
    <name evidence="1" type="ORF">EHQ52_02795</name>
</gene>
<name>A0A4R9JD91_9LEPT</name>
<dbReference type="Pfam" id="PF03283">
    <property type="entry name" value="PAE"/>
    <property type="match status" value="1"/>
</dbReference>
<dbReference type="OrthoDB" id="9802991at2"/>
<dbReference type="EMBL" id="RQFY01000001">
    <property type="protein sequence ID" value="TGL36822.1"/>
    <property type="molecule type" value="Genomic_DNA"/>
</dbReference>